<dbReference type="Pfam" id="PF02687">
    <property type="entry name" value="FtsX"/>
    <property type="match status" value="2"/>
</dbReference>
<feature type="transmembrane region" description="Helical" evidence="6">
    <location>
        <begin position="292"/>
        <end position="320"/>
    </location>
</feature>
<dbReference type="PANTHER" id="PTHR30572:SF18">
    <property type="entry name" value="ABC-TYPE MACROLIDE FAMILY EXPORT SYSTEM PERMEASE COMPONENT 2"/>
    <property type="match status" value="1"/>
</dbReference>
<dbReference type="RefSeq" id="WP_117673358.1">
    <property type="nucleotide sequence ID" value="NZ_CABOGR010000021.1"/>
</dbReference>
<organism evidence="8 11">
    <name type="scientific">Phocaeicola plebeius</name>
    <dbReference type="NCBI Taxonomy" id="310297"/>
    <lineage>
        <taxon>Bacteria</taxon>
        <taxon>Pseudomonadati</taxon>
        <taxon>Bacteroidota</taxon>
        <taxon>Bacteroidia</taxon>
        <taxon>Bacteroidales</taxon>
        <taxon>Bacteroidaceae</taxon>
        <taxon>Phocaeicola</taxon>
    </lineage>
</organism>
<evidence type="ECO:0000313" key="8">
    <source>
        <dbReference type="EMBL" id="RGK53950.1"/>
    </source>
</evidence>
<dbReference type="PANTHER" id="PTHR30572">
    <property type="entry name" value="MEMBRANE COMPONENT OF TRANSPORTER-RELATED"/>
    <property type="match status" value="1"/>
</dbReference>
<protein>
    <submittedName>
        <fullName evidence="8">ABC transporter permease</fullName>
    </submittedName>
</protein>
<feature type="transmembrane region" description="Helical" evidence="6">
    <location>
        <begin position="348"/>
        <end position="369"/>
    </location>
</feature>
<feature type="domain" description="ABC3 transporter permease C-terminal" evidence="7">
    <location>
        <begin position="682"/>
        <end position="785"/>
    </location>
</feature>
<keyword evidence="5 6" id="KW-0472">Membrane</keyword>
<dbReference type="EMBL" id="QSQT01000021">
    <property type="protein sequence ID" value="RGK53950.1"/>
    <property type="molecule type" value="Genomic_DNA"/>
</dbReference>
<accession>A0A3E4MW36</accession>
<feature type="transmembrane region" description="Helical" evidence="6">
    <location>
        <begin position="723"/>
        <end position="745"/>
    </location>
</feature>
<feature type="transmembrane region" description="Helical" evidence="6">
    <location>
        <begin position="765"/>
        <end position="785"/>
    </location>
</feature>
<dbReference type="EMBL" id="QSTF01000004">
    <property type="protein sequence ID" value="RGM42320.1"/>
    <property type="molecule type" value="Genomic_DNA"/>
</dbReference>
<dbReference type="GO" id="GO:0022857">
    <property type="term" value="F:transmembrane transporter activity"/>
    <property type="evidence" value="ECO:0007669"/>
    <property type="project" value="TreeGrafter"/>
</dbReference>
<keyword evidence="4 6" id="KW-1133">Transmembrane helix</keyword>
<evidence type="ECO:0000256" key="2">
    <source>
        <dbReference type="ARBA" id="ARBA00022475"/>
    </source>
</evidence>
<evidence type="ECO:0000313" key="11">
    <source>
        <dbReference type="Proteomes" id="UP000260862"/>
    </source>
</evidence>
<dbReference type="GO" id="GO:0005886">
    <property type="term" value="C:plasma membrane"/>
    <property type="evidence" value="ECO:0007669"/>
    <property type="project" value="UniProtKB-SubCell"/>
</dbReference>
<evidence type="ECO:0000313" key="9">
    <source>
        <dbReference type="EMBL" id="RGM42320.1"/>
    </source>
</evidence>
<reference evidence="10 11" key="1">
    <citation type="submission" date="2018-08" db="EMBL/GenBank/DDBJ databases">
        <title>A genome reference for cultivated species of the human gut microbiota.</title>
        <authorList>
            <person name="Zou Y."/>
            <person name="Xue W."/>
            <person name="Luo G."/>
        </authorList>
    </citation>
    <scope>NUCLEOTIDE SEQUENCE [LARGE SCALE GENOMIC DNA]</scope>
    <source>
        <strain evidence="9 10">OM08-14</strain>
        <strain evidence="8 11">TF10-3AC</strain>
    </source>
</reference>
<evidence type="ECO:0000313" key="10">
    <source>
        <dbReference type="Proteomes" id="UP000260780"/>
    </source>
</evidence>
<proteinExistence type="predicted"/>
<feature type="transmembrane region" description="Helical" evidence="6">
    <location>
        <begin position="21"/>
        <end position="42"/>
    </location>
</feature>
<keyword evidence="11" id="KW-1185">Reference proteome</keyword>
<comment type="subcellular location">
    <subcellularLocation>
        <location evidence="1">Cell membrane</location>
        <topology evidence="1">Multi-pass membrane protein</topology>
    </subcellularLocation>
</comment>
<dbReference type="InterPro" id="IPR003838">
    <property type="entry name" value="ABC3_permease_C"/>
</dbReference>
<evidence type="ECO:0000256" key="5">
    <source>
        <dbReference type="ARBA" id="ARBA00023136"/>
    </source>
</evidence>
<evidence type="ECO:0000256" key="3">
    <source>
        <dbReference type="ARBA" id="ARBA00022692"/>
    </source>
</evidence>
<keyword evidence="2" id="KW-1003">Cell membrane</keyword>
<feature type="transmembrane region" description="Helical" evidence="6">
    <location>
        <begin position="679"/>
        <end position="702"/>
    </location>
</feature>
<comment type="caution">
    <text evidence="8">The sequence shown here is derived from an EMBL/GenBank/DDBJ whole genome shotgun (WGS) entry which is preliminary data.</text>
</comment>
<dbReference type="Proteomes" id="UP000260862">
    <property type="component" value="Unassembled WGS sequence"/>
</dbReference>
<name>A0A3E4MW36_9BACT</name>
<evidence type="ECO:0000256" key="4">
    <source>
        <dbReference type="ARBA" id="ARBA00022989"/>
    </source>
</evidence>
<feature type="transmembrane region" description="Helical" evidence="6">
    <location>
        <begin position="389"/>
        <end position="409"/>
    </location>
</feature>
<sequence length="802" mass="90537">MMITHYLKVAFRNLWKYKTQHLIALAGVGVALLCFSICLYLVRYAFSMNHCFANYERIAELNIRDMKEEKVLDCTPATLAEELRLQKPDGIEALCVVDYSPIERPFNVEMPDGKQLPYSFAVAETDSSFFQVLTPKILCGSAEVSKMMPNSLVVSESMARRVYGDIRQAVGKQLVLMRRLYTSPDSTPRTGGAVYTIQAVIEDIPENNSIAFMKHLDMFSLNDSEGIIQNDARYAIISSFTYALLREGFTPEQLNEWFYRSEQTHRMHDTSFAVEAHLMGDRDWNGGLLRTMVWTTMVAGVLILLVALLNFFHLLAGSFLTRMREFSIRRVAGASGGSLFVQLFTQSALLVLLAGLLTGVCIEVMAPWLRLEMAGLYLQFDASLLMVQSLEYLAGLLGVCAWVCGIVVWKVRRMQVHAGVTGGVHRGGKRRLRNLLLGVQLFICWVFISLAAALYLQSDKTGRTLFGTLSLEEKEQILSIPMDFSFMNAVQKQDLIHQFKNLSGVEEVLPADINYLGGVSGTGMYTEKDNKGSYVDVNVMRITSGFFRFMHIPMRSGHTPRESSDLVIDEALSHRLGTDIMGKPLYNFDGDAYTVKGVCQTFVSSVYYDSEGFIFLLSGFDDYCGHCYIKCKEGQAETVFQEVRKILKKTLPESVEVKVSTFMDDIRESQALEFKLRGIVLFFSVVVLVISLLGVYSAVTIDTEYRRKEMAIRKINGAGMRQIVWLFARLYVTLLTVTAVLGFALVEFLLRQFSTLYTVFFQHGVAFYFCLFLSASLFVALTVAFRIWQVSRVNPAEEIKRE</sequence>
<feature type="transmembrane region" description="Helical" evidence="6">
    <location>
        <begin position="435"/>
        <end position="456"/>
    </location>
</feature>
<evidence type="ECO:0000259" key="7">
    <source>
        <dbReference type="Pfam" id="PF02687"/>
    </source>
</evidence>
<dbReference type="InterPro" id="IPR050250">
    <property type="entry name" value="Macrolide_Exporter_MacB"/>
</dbReference>
<evidence type="ECO:0000256" key="1">
    <source>
        <dbReference type="ARBA" id="ARBA00004651"/>
    </source>
</evidence>
<dbReference type="Proteomes" id="UP000260780">
    <property type="component" value="Unassembled WGS sequence"/>
</dbReference>
<dbReference type="AlphaFoldDB" id="A0A3E4MW36"/>
<gene>
    <name evidence="9" type="ORF">DXC17_03180</name>
    <name evidence="8" type="ORF">DXD04_11450</name>
</gene>
<feature type="domain" description="ABC3 transporter permease C-terminal" evidence="7">
    <location>
        <begin position="298"/>
        <end position="415"/>
    </location>
</feature>
<evidence type="ECO:0000256" key="6">
    <source>
        <dbReference type="SAM" id="Phobius"/>
    </source>
</evidence>
<keyword evidence="3 6" id="KW-0812">Transmembrane</keyword>